<dbReference type="GO" id="GO:0003676">
    <property type="term" value="F:nucleic acid binding"/>
    <property type="evidence" value="ECO:0007669"/>
    <property type="project" value="InterPro"/>
</dbReference>
<sequence length="141" mass="16154">MDKVIIFTDGASKGNPGEASIGVVIELDKNNLKEYSQYLSKATNNEAEYQAMIFAFKKLKALLGKEKAKKTQVLLKSDSQLITSQLRGEFEVKEPEFFPLFIKIWNLRQSFAKVEFETIPREKNKLADELANSVFRQNKLF</sequence>
<accession>A0A1G1XJG0</accession>
<organism evidence="2 3">
    <name type="scientific">Candidatus Brennerbacteria bacterium RIFOXYD1_FULL_41_16</name>
    <dbReference type="NCBI Taxonomy" id="1797529"/>
    <lineage>
        <taxon>Bacteria</taxon>
        <taxon>Candidatus Brenneribacteriota</taxon>
    </lineage>
</organism>
<dbReference type="CDD" id="cd09279">
    <property type="entry name" value="RNase_HI_like"/>
    <property type="match status" value="1"/>
</dbReference>
<evidence type="ECO:0000313" key="2">
    <source>
        <dbReference type="EMBL" id="OGY40223.1"/>
    </source>
</evidence>
<dbReference type="PROSITE" id="PS50879">
    <property type="entry name" value="RNASE_H_1"/>
    <property type="match status" value="1"/>
</dbReference>
<reference evidence="2 3" key="1">
    <citation type="journal article" date="2016" name="Nat. Commun.">
        <title>Thousands of microbial genomes shed light on interconnected biogeochemical processes in an aquifer system.</title>
        <authorList>
            <person name="Anantharaman K."/>
            <person name="Brown C.T."/>
            <person name="Hug L.A."/>
            <person name="Sharon I."/>
            <person name="Castelle C.J."/>
            <person name="Probst A.J."/>
            <person name="Thomas B.C."/>
            <person name="Singh A."/>
            <person name="Wilkins M.J."/>
            <person name="Karaoz U."/>
            <person name="Brodie E.L."/>
            <person name="Williams K.H."/>
            <person name="Hubbard S.S."/>
            <person name="Banfield J.F."/>
        </authorList>
    </citation>
    <scope>NUCLEOTIDE SEQUENCE [LARGE SCALE GENOMIC DNA]</scope>
</reference>
<dbReference type="InterPro" id="IPR002156">
    <property type="entry name" value="RNaseH_domain"/>
</dbReference>
<dbReference type="InterPro" id="IPR012337">
    <property type="entry name" value="RNaseH-like_sf"/>
</dbReference>
<dbReference type="InterPro" id="IPR036397">
    <property type="entry name" value="RNaseH_sf"/>
</dbReference>
<dbReference type="AlphaFoldDB" id="A0A1G1XJG0"/>
<dbReference type="PANTHER" id="PTHR46387:SF2">
    <property type="entry name" value="RIBONUCLEASE HI"/>
    <property type="match status" value="1"/>
</dbReference>
<dbReference type="Pfam" id="PF13456">
    <property type="entry name" value="RVT_3"/>
    <property type="match status" value="1"/>
</dbReference>
<dbReference type="PANTHER" id="PTHR46387">
    <property type="entry name" value="POLYNUCLEOTIDYL TRANSFERASE, RIBONUCLEASE H-LIKE SUPERFAMILY PROTEIN"/>
    <property type="match status" value="1"/>
</dbReference>
<dbReference type="EMBL" id="MHHY01000009">
    <property type="protein sequence ID" value="OGY40223.1"/>
    <property type="molecule type" value="Genomic_DNA"/>
</dbReference>
<comment type="caution">
    <text evidence="2">The sequence shown here is derived from an EMBL/GenBank/DDBJ whole genome shotgun (WGS) entry which is preliminary data.</text>
</comment>
<gene>
    <name evidence="2" type="ORF">A2570_02965</name>
</gene>
<dbReference type="GO" id="GO:0004523">
    <property type="term" value="F:RNA-DNA hybrid ribonuclease activity"/>
    <property type="evidence" value="ECO:0007669"/>
    <property type="project" value="InterPro"/>
</dbReference>
<dbReference type="Proteomes" id="UP000178570">
    <property type="component" value="Unassembled WGS sequence"/>
</dbReference>
<dbReference type="Gene3D" id="3.30.420.10">
    <property type="entry name" value="Ribonuclease H-like superfamily/Ribonuclease H"/>
    <property type="match status" value="1"/>
</dbReference>
<proteinExistence type="predicted"/>
<feature type="domain" description="RNase H type-1" evidence="1">
    <location>
        <begin position="1"/>
        <end position="136"/>
    </location>
</feature>
<protein>
    <recommendedName>
        <fullName evidence="1">RNase H type-1 domain-containing protein</fullName>
    </recommendedName>
</protein>
<dbReference type="STRING" id="1797529.A2570_02965"/>
<evidence type="ECO:0000259" key="1">
    <source>
        <dbReference type="PROSITE" id="PS50879"/>
    </source>
</evidence>
<name>A0A1G1XJG0_9BACT</name>
<dbReference type="SUPFAM" id="SSF53098">
    <property type="entry name" value="Ribonuclease H-like"/>
    <property type="match status" value="1"/>
</dbReference>
<evidence type="ECO:0000313" key="3">
    <source>
        <dbReference type="Proteomes" id="UP000178570"/>
    </source>
</evidence>